<dbReference type="AlphaFoldDB" id="A0A379E6D4"/>
<protein>
    <submittedName>
        <fullName evidence="2">Protein of uncharacterized function DUF45</fullName>
    </submittedName>
</protein>
<dbReference type="RefSeq" id="WP_025004453.1">
    <property type="nucleotide sequence ID" value="NZ_UGTF01000002.1"/>
</dbReference>
<organism evidence="2 3">
    <name type="scientific">Porphyromonas macacae</name>
    <dbReference type="NCBI Taxonomy" id="28115"/>
    <lineage>
        <taxon>Bacteria</taxon>
        <taxon>Pseudomonadati</taxon>
        <taxon>Bacteroidota</taxon>
        <taxon>Bacteroidia</taxon>
        <taxon>Bacteroidales</taxon>
        <taxon>Porphyromonadaceae</taxon>
        <taxon>Porphyromonas</taxon>
    </lineage>
</organism>
<feature type="domain" description="YgjP-like metallopeptidase" evidence="1">
    <location>
        <begin position="38"/>
        <end position="244"/>
    </location>
</feature>
<dbReference type="PANTHER" id="PTHR30399">
    <property type="entry name" value="UNCHARACTERIZED PROTEIN YGJP"/>
    <property type="match status" value="1"/>
</dbReference>
<dbReference type="Pfam" id="PF01863">
    <property type="entry name" value="YgjP-like"/>
    <property type="match status" value="1"/>
</dbReference>
<dbReference type="InterPro" id="IPR053136">
    <property type="entry name" value="UTP_pyrophosphatase-like"/>
</dbReference>
<dbReference type="CDD" id="cd07344">
    <property type="entry name" value="M48_yhfN_like"/>
    <property type="match status" value="1"/>
</dbReference>
<name>A0A379E6D4_9PORP</name>
<dbReference type="Proteomes" id="UP000254156">
    <property type="component" value="Unassembled WGS sequence"/>
</dbReference>
<accession>A0A379E6D4</accession>
<sequence>MACSLLCERKICLTQGRQRRKKSAGYPCHRANWISGRRSLGLQIYPDGRVVARAPFGIKREDVECFIRERSGWIHRHRERFAMESESTEKGDVFHRLHYFQGKTYRLRWQSDRIERVCMEGEELRVTCLSAEDISKLLWRWYTQQADVFFMREARPLIEKFEQKHGVSPSSLHWQWMKTRWGSCSSRGRINLNLKLIMTPPECLRYVLLHELCHLIHFNHSKAFYRLMDEDMPDWHSVKIELNRLSKKFAGEPKDVL</sequence>
<dbReference type="InterPro" id="IPR002725">
    <property type="entry name" value="YgjP-like_metallopeptidase"/>
</dbReference>
<reference evidence="2 3" key="1">
    <citation type="submission" date="2018-06" db="EMBL/GenBank/DDBJ databases">
        <authorList>
            <consortium name="Pathogen Informatics"/>
            <person name="Doyle S."/>
        </authorList>
    </citation>
    <scope>NUCLEOTIDE SEQUENCE [LARGE SCALE GENOMIC DNA]</scope>
    <source>
        <strain evidence="2 3">NCTC11632</strain>
    </source>
</reference>
<dbReference type="Gene3D" id="3.30.2010.10">
    <property type="entry name" value="Metalloproteases ('zincins'), catalytic domain"/>
    <property type="match status" value="1"/>
</dbReference>
<evidence type="ECO:0000313" key="2">
    <source>
        <dbReference type="EMBL" id="SUB88277.1"/>
    </source>
</evidence>
<dbReference type="PANTHER" id="PTHR30399:SF1">
    <property type="entry name" value="UTP PYROPHOSPHATASE"/>
    <property type="match status" value="1"/>
</dbReference>
<proteinExistence type="predicted"/>
<gene>
    <name evidence="2" type="ORF">NCTC11632_00340</name>
</gene>
<evidence type="ECO:0000259" key="1">
    <source>
        <dbReference type="Pfam" id="PF01863"/>
    </source>
</evidence>
<evidence type="ECO:0000313" key="3">
    <source>
        <dbReference type="Proteomes" id="UP000254156"/>
    </source>
</evidence>
<dbReference type="EMBL" id="UGTF01000002">
    <property type="protein sequence ID" value="SUB88277.1"/>
    <property type="molecule type" value="Genomic_DNA"/>
</dbReference>